<dbReference type="PANTHER" id="PTHR24067">
    <property type="entry name" value="UBIQUITIN-CONJUGATING ENZYME E2"/>
    <property type="match status" value="1"/>
</dbReference>
<dbReference type="Pfam" id="PF00179">
    <property type="entry name" value="UQ_con"/>
    <property type="match status" value="1"/>
</dbReference>
<name>A0A197JXG3_9FUNG</name>
<keyword evidence="1" id="KW-0833">Ubl conjugation pathway</keyword>
<evidence type="ECO:0000256" key="1">
    <source>
        <dbReference type="ARBA" id="ARBA00022786"/>
    </source>
</evidence>
<dbReference type="EMBL" id="KV442038">
    <property type="protein sequence ID" value="OAQ29920.1"/>
    <property type="molecule type" value="Genomic_DNA"/>
</dbReference>
<dbReference type="AlphaFoldDB" id="A0A197JXG3"/>
<reference evidence="3 4" key="1">
    <citation type="submission" date="2016-05" db="EMBL/GenBank/DDBJ databases">
        <title>Genome sequencing reveals origins of a unique bacterial endosymbiosis in the earliest lineages of terrestrial Fungi.</title>
        <authorList>
            <consortium name="DOE Joint Genome Institute"/>
            <person name="Uehling J."/>
            <person name="Gryganskyi A."/>
            <person name="Hameed K."/>
            <person name="Tschaplinski T."/>
            <person name="Misztal P."/>
            <person name="Wu S."/>
            <person name="Desiro A."/>
            <person name="Vande Pol N."/>
            <person name="Du Z.-Y."/>
            <person name="Zienkiewicz A."/>
            <person name="Zienkiewicz K."/>
            <person name="Morin E."/>
            <person name="Tisserant E."/>
            <person name="Splivallo R."/>
            <person name="Hainaut M."/>
            <person name="Henrissat B."/>
            <person name="Ohm R."/>
            <person name="Kuo A."/>
            <person name="Yan J."/>
            <person name="Lipzen A."/>
            <person name="Nolan M."/>
            <person name="Labutti K."/>
            <person name="Barry K."/>
            <person name="Goldstein A."/>
            <person name="Labbe J."/>
            <person name="Schadt C."/>
            <person name="Tuskan G."/>
            <person name="Grigoriev I."/>
            <person name="Martin F."/>
            <person name="Vilgalys R."/>
            <person name="Bonito G."/>
        </authorList>
    </citation>
    <scope>NUCLEOTIDE SEQUENCE [LARGE SCALE GENOMIC DNA]</scope>
    <source>
        <strain evidence="3 4">AG-77</strain>
    </source>
</reference>
<dbReference type="Proteomes" id="UP000078512">
    <property type="component" value="Unassembled WGS sequence"/>
</dbReference>
<sequence>MDNTPAYQKLVAEFRELSQHAPQGVAAGPISEDNYFEWEAVIEGPEGTPYEGGIFPAVLSFPQNYPDAPPSVKFSGQMFHPNIDQEGKMQIPLLQAGKDAWSSTDGVEKVLKEVSYILTHPNLAIAVNKEASNVWSTDRKQFDAVVRTTVRNNLET</sequence>
<dbReference type="InterPro" id="IPR000608">
    <property type="entry name" value="UBC"/>
</dbReference>
<proteinExistence type="predicted"/>
<accession>A0A197JXG3</accession>
<dbReference type="Gene3D" id="3.10.110.10">
    <property type="entry name" value="Ubiquitin Conjugating Enzyme"/>
    <property type="match status" value="1"/>
</dbReference>
<evidence type="ECO:0000313" key="3">
    <source>
        <dbReference type="EMBL" id="OAQ29920.1"/>
    </source>
</evidence>
<feature type="domain" description="UBC core" evidence="2">
    <location>
        <begin position="5"/>
        <end position="155"/>
    </location>
</feature>
<dbReference type="InterPro" id="IPR050113">
    <property type="entry name" value="Ub_conjugating_enzyme"/>
</dbReference>
<dbReference type="STRING" id="1314771.A0A197JXG3"/>
<organism evidence="3 4">
    <name type="scientific">Linnemannia elongata AG-77</name>
    <dbReference type="NCBI Taxonomy" id="1314771"/>
    <lineage>
        <taxon>Eukaryota</taxon>
        <taxon>Fungi</taxon>
        <taxon>Fungi incertae sedis</taxon>
        <taxon>Mucoromycota</taxon>
        <taxon>Mortierellomycotina</taxon>
        <taxon>Mortierellomycetes</taxon>
        <taxon>Mortierellales</taxon>
        <taxon>Mortierellaceae</taxon>
        <taxon>Linnemannia</taxon>
    </lineage>
</organism>
<protein>
    <recommendedName>
        <fullName evidence="2">UBC core domain-containing protein</fullName>
    </recommendedName>
</protein>
<dbReference type="InterPro" id="IPR016135">
    <property type="entry name" value="UBQ-conjugating_enzyme/RWD"/>
</dbReference>
<dbReference type="PROSITE" id="PS50127">
    <property type="entry name" value="UBC_2"/>
    <property type="match status" value="1"/>
</dbReference>
<dbReference type="SUPFAM" id="SSF54495">
    <property type="entry name" value="UBC-like"/>
    <property type="match status" value="1"/>
</dbReference>
<evidence type="ECO:0000313" key="4">
    <source>
        <dbReference type="Proteomes" id="UP000078512"/>
    </source>
</evidence>
<gene>
    <name evidence="3" type="ORF">K457DRAFT_137489</name>
</gene>
<evidence type="ECO:0000259" key="2">
    <source>
        <dbReference type="PROSITE" id="PS50127"/>
    </source>
</evidence>
<dbReference type="OrthoDB" id="9978460at2759"/>
<dbReference type="SMART" id="SM00212">
    <property type="entry name" value="UBCc"/>
    <property type="match status" value="1"/>
</dbReference>
<keyword evidence="4" id="KW-1185">Reference proteome</keyword>